<organism evidence="1 2">
    <name type="scientific">Rhodocytophaga rosea</name>
    <dbReference type="NCBI Taxonomy" id="2704465"/>
    <lineage>
        <taxon>Bacteria</taxon>
        <taxon>Pseudomonadati</taxon>
        <taxon>Bacteroidota</taxon>
        <taxon>Cytophagia</taxon>
        <taxon>Cytophagales</taxon>
        <taxon>Rhodocytophagaceae</taxon>
        <taxon>Rhodocytophaga</taxon>
    </lineage>
</organism>
<dbReference type="PROSITE" id="PS51257">
    <property type="entry name" value="PROKAR_LIPOPROTEIN"/>
    <property type="match status" value="1"/>
</dbReference>
<dbReference type="RefSeq" id="WP_162446466.1">
    <property type="nucleotide sequence ID" value="NZ_CP048222.1"/>
</dbReference>
<dbReference type="Proteomes" id="UP000480178">
    <property type="component" value="Chromosome"/>
</dbReference>
<gene>
    <name evidence="1" type="ORF">GXP67_29480</name>
</gene>
<protein>
    <recommendedName>
        <fullName evidence="3">Lipocalin-like domain-containing protein</fullName>
    </recommendedName>
</protein>
<keyword evidence="2" id="KW-1185">Reference proteome</keyword>
<proteinExistence type="predicted"/>
<dbReference type="EMBL" id="CP048222">
    <property type="protein sequence ID" value="QHT70489.1"/>
    <property type="molecule type" value="Genomic_DNA"/>
</dbReference>
<dbReference type="KEGG" id="rhoz:GXP67_29480"/>
<name>A0A6C0GQZ5_9BACT</name>
<evidence type="ECO:0000313" key="1">
    <source>
        <dbReference type="EMBL" id="QHT70489.1"/>
    </source>
</evidence>
<reference evidence="1 2" key="1">
    <citation type="submission" date="2020-01" db="EMBL/GenBank/DDBJ databases">
        <authorList>
            <person name="Kim M.K."/>
        </authorList>
    </citation>
    <scope>NUCLEOTIDE SEQUENCE [LARGE SCALE GENOMIC DNA]</scope>
    <source>
        <strain evidence="1 2">172606-1</strain>
    </source>
</reference>
<accession>A0A6C0GQZ5</accession>
<evidence type="ECO:0000313" key="2">
    <source>
        <dbReference type="Proteomes" id="UP000480178"/>
    </source>
</evidence>
<dbReference type="AlphaFoldDB" id="A0A6C0GQZ5"/>
<evidence type="ECO:0008006" key="3">
    <source>
        <dbReference type="Google" id="ProtNLM"/>
    </source>
</evidence>
<sequence length="151" mass="17419">MKIIKQHLFLFLVLIFFSSLTSCEIFEDILDDHKTSNRQKYIGVWQNDSLTTKIYSNGELISTTTQSLEGNTFEMRKNGTYTTANASGEVYLDGSWKLVCIEGQDQILLDKGTALERSYDVKLITKNKLVTNDKVAIDQNSYYDYTFTYYK</sequence>